<dbReference type="Proteomes" id="UP000576821">
    <property type="component" value="Unassembled WGS sequence"/>
</dbReference>
<evidence type="ECO:0000256" key="6">
    <source>
        <dbReference type="NCBIfam" id="TIGR02821"/>
    </source>
</evidence>
<comment type="similarity">
    <text evidence="1 8">Belongs to the esterase D family.</text>
</comment>
<dbReference type="GO" id="GO:0046294">
    <property type="term" value="P:formaldehyde catabolic process"/>
    <property type="evidence" value="ECO:0007669"/>
    <property type="project" value="InterPro"/>
</dbReference>
<evidence type="ECO:0000256" key="2">
    <source>
        <dbReference type="ARBA" id="ARBA00012479"/>
    </source>
</evidence>
<comment type="catalytic activity">
    <reaction evidence="5 8">
        <text>S-formylglutathione + H2O = formate + glutathione + H(+)</text>
        <dbReference type="Rhea" id="RHEA:14961"/>
        <dbReference type="ChEBI" id="CHEBI:15377"/>
        <dbReference type="ChEBI" id="CHEBI:15378"/>
        <dbReference type="ChEBI" id="CHEBI:15740"/>
        <dbReference type="ChEBI" id="CHEBI:57688"/>
        <dbReference type="ChEBI" id="CHEBI:57925"/>
        <dbReference type="EC" id="3.1.2.12"/>
    </reaction>
</comment>
<protein>
    <recommendedName>
        <fullName evidence="2 6">S-formylglutathione hydrolase</fullName>
        <ecNumber evidence="2 6">3.1.2.12</ecNumber>
    </recommendedName>
</protein>
<dbReference type="Pfam" id="PF00756">
    <property type="entry name" value="Esterase"/>
    <property type="match status" value="1"/>
</dbReference>
<evidence type="ECO:0000256" key="4">
    <source>
        <dbReference type="ARBA" id="ARBA00022801"/>
    </source>
</evidence>
<evidence type="ECO:0000256" key="3">
    <source>
        <dbReference type="ARBA" id="ARBA00022487"/>
    </source>
</evidence>
<dbReference type="InterPro" id="IPR014186">
    <property type="entry name" value="S-formylglutathione_hydrol"/>
</dbReference>
<dbReference type="GO" id="GO:0005829">
    <property type="term" value="C:cytosol"/>
    <property type="evidence" value="ECO:0007669"/>
    <property type="project" value="TreeGrafter"/>
</dbReference>
<evidence type="ECO:0000256" key="5">
    <source>
        <dbReference type="ARBA" id="ARBA00047590"/>
    </source>
</evidence>
<organism evidence="9 10">
    <name type="scientific">Sphingobium vermicomposti</name>
    <dbReference type="NCBI Taxonomy" id="529005"/>
    <lineage>
        <taxon>Bacteria</taxon>
        <taxon>Pseudomonadati</taxon>
        <taxon>Pseudomonadota</taxon>
        <taxon>Alphaproteobacteria</taxon>
        <taxon>Sphingomonadales</taxon>
        <taxon>Sphingomonadaceae</taxon>
        <taxon>Sphingobium</taxon>
    </lineage>
</organism>
<dbReference type="NCBIfam" id="TIGR02821">
    <property type="entry name" value="fghA_ester_D"/>
    <property type="match status" value="1"/>
</dbReference>
<dbReference type="PANTHER" id="PTHR10061">
    <property type="entry name" value="S-FORMYLGLUTATHIONE HYDROLASE"/>
    <property type="match status" value="1"/>
</dbReference>
<evidence type="ECO:0000313" key="10">
    <source>
        <dbReference type="Proteomes" id="UP000576821"/>
    </source>
</evidence>
<keyword evidence="10" id="KW-1185">Reference proteome</keyword>
<dbReference type="Gene3D" id="3.40.50.1820">
    <property type="entry name" value="alpha/beta hydrolase"/>
    <property type="match status" value="1"/>
</dbReference>
<dbReference type="FunFam" id="3.40.50.1820:FF:000002">
    <property type="entry name" value="S-formylglutathione hydrolase"/>
    <property type="match status" value="1"/>
</dbReference>
<evidence type="ECO:0000256" key="7">
    <source>
        <dbReference type="PIRSR" id="PIRSR614186-1"/>
    </source>
</evidence>
<dbReference type="GO" id="GO:0018738">
    <property type="term" value="F:S-formylglutathione hydrolase activity"/>
    <property type="evidence" value="ECO:0007669"/>
    <property type="project" value="UniProtKB-UniRule"/>
</dbReference>
<dbReference type="EMBL" id="JAASQR010000004">
    <property type="protein sequence ID" value="NIJ18283.1"/>
    <property type="molecule type" value="Genomic_DNA"/>
</dbReference>
<comment type="caution">
    <text evidence="9">The sequence shown here is derived from an EMBL/GenBank/DDBJ whole genome shotgun (WGS) entry which is preliminary data.</text>
</comment>
<keyword evidence="4 8" id="KW-0378">Hydrolase</keyword>
<dbReference type="InterPro" id="IPR029058">
    <property type="entry name" value="AB_hydrolase_fold"/>
</dbReference>
<sequence>MTELEQVSANRSFGGVQGVYKHASAATGTDMTFSVYVPPHEAGAKLPVVWYLSGLTCTHANVTEKGEFRRLCSELGLIFVAPDTSPRGPDVPDDPDGAYDFGLGAGFYVDATQAPFHRHYRMWTYLTDELPAIVAQHFPADMARQSIMGHSMGGHGALTIALRHPERFRAVSAFAPIVAPSQVPWGEKALTGYLGPDRAAWRRHDAVALIEDGARVPAMLVDQGSGDSFLEKELRPQLLREACDAAGIDLTLNLRDGYDHSYYFIATFMDDHLRWHAARLGLASFDEALE</sequence>
<proteinExistence type="inferred from homology"/>
<evidence type="ECO:0000313" key="9">
    <source>
        <dbReference type="EMBL" id="NIJ18283.1"/>
    </source>
</evidence>
<name>A0A846MA48_9SPHN</name>
<dbReference type="InterPro" id="IPR000801">
    <property type="entry name" value="Esterase-like"/>
</dbReference>
<dbReference type="PANTHER" id="PTHR10061:SF0">
    <property type="entry name" value="S-FORMYLGLUTATHIONE HYDROLASE"/>
    <property type="match status" value="1"/>
</dbReference>
<feature type="active site" description="Charge relay system" evidence="7">
    <location>
        <position position="260"/>
    </location>
</feature>
<dbReference type="GO" id="GO:0052689">
    <property type="term" value="F:carboxylic ester hydrolase activity"/>
    <property type="evidence" value="ECO:0007669"/>
    <property type="project" value="UniProtKB-KW"/>
</dbReference>
<evidence type="ECO:0000256" key="8">
    <source>
        <dbReference type="RuleBase" id="RU363068"/>
    </source>
</evidence>
<dbReference type="SUPFAM" id="SSF53474">
    <property type="entry name" value="alpha/beta-Hydrolases"/>
    <property type="match status" value="1"/>
</dbReference>
<feature type="active site" description="Charge relay system" evidence="7">
    <location>
        <position position="227"/>
    </location>
</feature>
<reference evidence="9 10" key="1">
    <citation type="submission" date="2020-03" db="EMBL/GenBank/DDBJ databases">
        <title>Genomic Encyclopedia of Type Strains, Phase IV (KMG-IV): sequencing the most valuable type-strain genomes for metagenomic binning, comparative biology and taxonomic classification.</title>
        <authorList>
            <person name="Goeker M."/>
        </authorList>
    </citation>
    <scope>NUCLEOTIDE SEQUENCE [LARGE SCALE GENOMIC DNA]</scope>
    <source>
        <strain evidence="9 10">DSM 21299</strain>
    </source>
</reference>
<dbReference type="AlphaFoldDB" id="A0A846MA48"/>
<gene>
    <name evidence="9" type="ORF">FHS54_003283</name>
</gene>
<feature type="active site" description="Charge relay system" evidence="7">
    <location>
        <position position="151"/>
    </location>
</feature>
<evidence type="ECO:0000256" key="1">
    <source>
        <dbReference type="ARBA" id="ARBA00005622"/>
    </source>
</evidence>
<comment type="function">
    <text evidence="8">Serine hydrolase involved in the detoxification of formaldehyde.</text>
</comment>
<dbReference type="EC" id="3.1.2.12" evidence="2 6"/>
<keyword evidence="3 8" id="KW-0719">Serine esterase</keyword>
<accession>A0A846MA48</accession>